<reference evidence="2" key="1">
    <citation type="journal article" date="2019" name="Int. J. Syst. Evol. Microbiol.">
        <title>The Global Catalogue of Microorganisms (GCM) 10K type strain sequencing project: providing services to taxonomists for standard genome sequencing and annotation.</title>
        <authorList>
            <consortium name="The Broad Institute Genomics Platform"/>
            <consortium name="The Broad Institute Genome Sequencing Center for Infectious Disease"/>
            <person name="Wu L."/>
            <person name="Ma J."/>
        </authorList>
    </citation>
    <scope>NUCLEOTIDE SEQUENCE [LARGE SCALE GENOMIC DNA]</scope>
    <source>
        <strain evidence="2">CGMCC 4.7641</strain>
    </source>
</reference>
<keyword evidence="2" id="KW-1185">Reference proteome</keyword>
<evidence type="ECO:0000313" key="2">
    <source>
        <dbReference type="Proteomes" id="UP001597483"/>
    </source>
</evidence>
<comment type="caution">
    <text evidence="1">The sequence shown here is derived from an EMBL/GenBank/DDBJ whole genome shotgun (WGS) entry which is preliminary data.</text>
</comment>
<dbReference type="Proteomes" id="UP001597483">
    <property type="component" value="Unassembled WGS sequence"/>
</dbReference>
<dbReference type="Pfam" id="PF08012">
    <property type="entry name" value="DUF1702"/>
    <property type="match status" value="1"/>
</dbReference>
<proteinExistence type="predicted"/>
<gene>
    <name evidence="1" type="ORF">ACFSVL_44705</name>
</gene>
<dbReference type="RefSeq" id="WP_378313980.1">
    <property type="nucleotide sequence ID" value="NZ_JBHUKS010000039.1"/>
</dbReference>
<dbReference type="InterPro" id="IPR012964">
    <property type="entry name" value="DUF1702"/>
</dbReference>
<sequence length="291" mass="30675">MADFARRGFRLDRPADRSVLEKCARGFIDGFNAVAGWRDPHGALARIPEKERGFAYEGAGMRAALTDLATMGSAGALAKLLAGPGSGYVHLVHVGYGWGLVPSRLPVPVVLPRTPLLRWLALDGAGFAEVYFGGIAAAKRRARSAGTAKGDARLAGCGRALWFAEAADPDGIARVIASLPAAARPHLWAGVGLAACYAGSAGETKIEKVAKASGTAEPYLRQGALFAIAARFRSGIVPAHTALACRRLFAVEPGEAAEWTETAADGLNDRSDPEAYLEWKSRLRKLACRPA</sequence>
<organism evidence="1 2">
    <name type="scientific">Amycolatopsis silviterrae</name>
    <dbReference type="NCBI Taxonomy" id="1656914"/>
    <lineage>
        <taxon>Bacteria</taxon>
        <taxon>Bacillati</taxon>
        <taxon>Actinomycetota</taxon>
        <taxon>Actinomycetes</taxon>
        <taxon>Pseudonocardiales</taxon>
        <taxon>Pseudonocardiaceae</taxon>
        <taxon>Amycolatopsis</taxon>
    </lineage>
</organism>
<dbReference type="EMBL" id="JBHUKS010000039">
    <property type="protein sequence ID" value="MFD2474576.1"/>
    <property type="molecule type" value="Genomic_DNA"/>
</dbReference>
<protein>
    <submittedName>
        <fullName evidence="1">DUF1702 family protein</fullName>
    </submittedName>
</protein>
<accession>A0ABW5HNL0</accession>
<name>A0ABW5HNL0_9PSEU</name>
<evidence type="ECO:0000313" key="1">
    <source>
        <dbReference type="EMBL" id="MFD2474576.1"/>
    </source>
</evidence>